<proteinExistence type="predicted"/>
<name>A0AAD8K2B6_TARER</name>
<organism evidence="1 2">
    <name type="scientific">Tagetes erecta</name>
    <name type="common">African marigold</name>
    <dbReference type="NCBI Taxonomy" id="13708"/>
    <lineage>
        <taxon>Eukaryota</taxon>
        <taxon>Viridiplantae</taxon>
        <taxon>Streptophyta</taxon>
        <taxon>Embryophyta</taxon>
        <taxon>Tracheophyta</taxon>
        <taxon>Spermatophyta</taxon>
        <taxon>Magnoliopsida</taxon>
        <taxon>eudicotyledons</taxon>
        <taxon>Gunneridae</taxon>
        <taxon>Pentapetalae</taxon>
        <taxon>asterids</taxon>
        <taxon>campanulids</taxon>
        <taxon>Asterales</taxon>
        <taxon>Asteraceae</taxon>
        <taxon>Asteroideae</taxon>
        <taxon>Heliantheae alliance</taxon>
        <taxon>Tageteae</taxon>
        <taxon>Tagetes</taxon>
    </lineage>
</organism>
<gene>
    <name evidence="1" type="ORF">QVD17_32652</name>
</gene>
<sequence length="66" mass="7642">MRVLEVNSPYLKDQKSIYVKVLIMYTVYHMQQRSSRARNRISSLQLTSISPETTVSRPSPETIELA</sequence>
<dbReference type="Proteomes" id="UP001229421">
    <property type="component" value="Unassembled WGS sequence"/>
</dbReference>
<dbReference type="AlphaFoldDB" id="A0AAD8K2B6"/>
<evidence type="ECO:0000313" key="2">
    <source>
        <dbReference type="Proteomes" id="UP001229421"/>
    </source>
</evidence>
<accession>A0AAD8K2B6</accession>
<protein>
    <submittedName>
        <fullName evidence="1">Uncharacterized protein</fullName>
    </submittedName>
</protein>
<keyword evidence="2" id="KW-1185">Reference proteome</keyword>
<dbReference type="EMBL" id="JAUHHV010000009">
    <property type="protein sequence ID" value="KAK1411850.1"/>
    <property type="molecule type" value="Genomic_DNA"/>
</dbReference>
<evidence type="ECO:0000313" key="1">
    <source>
        <dbReference type="EMBL" id="KAK1411850.1"/>
    </source>
</evidence>
<reference evidence="1" key="1">
    <citation type="journal article" date="2023" name="bioRxiv">
        <title>Improved chromosome-level genome assembly for marigold (Tagetes erecta).</title>
        <authorList>
            <person name="Jiang F."/>
            <person name="Yuan L."/>
            <person name="Wang S."/>
            <person name="Wang H."/>
            <person name="Xu D."/>
            <person name="Wang A."/>
            <person name="Fan W."/>
        </authorList>
    </citation>
    <scope>NUCLEOTIDE SEQUENCE</scope>
    <source>
        <strain evidence="1">WSJ</strain>
        <tissue evidence="1">Leaf</tissue>
    </source>
</reference>
<comment type="caution">
    <text evidence="1">The sequence shown here is derived from an EMBL/GenBank/DDBJ whole genome shotgun (WGS) entry which is preliminary data.</text>
</comment>